<gene>
    <name evidence="1" type="ORF">TEMA_11230</name>
</gene>
<dbReference type="Proteomes" id="UP001235030">
    <property type="component" value="Chromosome"/>
</dbReference>
<accession>A0ABY9Q0S6</accession>
<protein>
    <submittedName>
        <fullName evidence="1">Uncharacterized protein</fullName>
    </submittedName>
</protein>
<keyword evidence="2" id="KW-1185">Reference proteome</keyword>
<reference evidence="1 2" key="1">
    <citation type="submission" date="2022-07" db="EMBL/GenBank/DDBJ databases">
        <title>Genome sequence of Terrisporobacter mayombei DSM6539.</title>
        <authorList>
            <person name="Boeer T."/>
            <person name="Bengelsdorf F.R."/>
            <person name="Daniel R."/>
            <person name="Poehlein A."/>
        </authorList>
    </citation>
    <scope>NUCLEOTIDE SEQUENCE [LARGE SCALE GENOMIC DNA]</scope>
    <source>
        <strain evidence="1 2">DSM 6539</strain>
    </source>
</reference>
<name>A0ABY9Q0S6_9FIRM</name>
<evidence type="ECO:0000313" key="1">
    <source>
        <dbReference type="EMBL" id="WMT80801.1"/>
    </source>
</evidence>
<organism evidence="1 2">
    <name type="scientific">Terrisporobacter mayombei</name>
    <dbReference type="NCBI Taxonomy" id="1541"/>
    <lineage>
        <taxon>Bacteria</taxon>
        <taxon>Bacillati</taxon>
        <taxon>Bacillota</taxon>
        <taxon>Clostridia</taxon>
        <taxon>Peptostreptococcales</taxon>
        <taxon>Peptostreptococcaceae</taxon>
        <taxon>Terrisporobacter</taxon>
    </lineage>
</organism>
<dbReference type="RefSeq" id="WP_228105025.1">
    <property type="nucleotide sequence ID" value="NZ_CP101637.1"/>
</dbReference>
<evidence type="ECO:0000313" key="2">
    <source>
        <dbReference type="Proteomes" id="UP001235030"/>
    </source>
</evidence>
<proteinExistence type="predicted"/>
<dbReference type="EMBL" id="CP101637">
    <property type="protein sequence ID" value="WMT80801.1"/>
    <property type="molecule type" value="Genomic_DNA"/>
</dbReference>
<sequence length="74" mass="8791">MLKGIIIEQKEFKTVDEPLEVLKSRGLCFSTDESAKRYLEKENYYNIINGYKDLFLETRKTSITDEIYKDKAEF</sequence>